<comment type="function">
    <text evidence="1 6">Exhibits S-adenosyl-L-methionine-dependent methyltransferase activity.</text>
</comment>
<organism evidence="7 8">
    <name type="scientific">Mycolicibacterium wolinskyi</name>
    <dbReference type="NCBI Taxonomy" id="59750"/>
    <lineage>
        <taxon>Bacteria</taxon>
        <taxon>Bacillati</taxon>
        <taxon>Actinomycetota</taxon>
        <taxon>Actinomycetes</taxon>
        <taxon>Mycobacteriales</taxon>
        <taxon>Mycobacteriaceae</taxon>
        <taxon>Mycolicibacterium</taxon>
    </lineage>
</organism>
<keyword evidence="8" id="KW-1185">Reference proteome</keyword>
<comment type="similarity">
    <text evidence="2 6">Belongs to the UPF0677 family.</text>
</comment>
<dbReference type="Gene3D" id="3.40.50.150">
    <property type="entry name" value="Vaccinia Virus protein VP39"/>
    <property type="match status" value="1"/>
</dbReference>
<keyword evidence="4 7" id="KW-0808">Transferase</keyword>
<dbReference type="PANTHER" id="PTHR43619">
    <property type="entry name" value="S-ADENOSYL-L-METHIONINE-DEPENDENT METHYLTRANSFERASE YKTD-RELATED"/>
    <property type="match status" value="1"/>
</dbReference>
<evidence type="ECO:0000256" key="2">
    <source>
        <dbReference type="ARBA" id="ARBA00008138"/>
    </source>
</evidence>
<dbReference type="Proteomes" id="UP000070612">
    <property type="component" value="Unassembled WGS sequence"/>
</dbReference>
<dbReference type="AlphaFoldDB" id="A0A132PUX6"/>
<dbReference type="RefSeq" id="WP_067842332.1">
    <property type="nucleotide sequence ID" value="NZ_LGTW01000001.1"/>
</dbReference>
<dbReference type="InterPro" id="IPR011610">
    <property type="entry name" value="SAM_mthyl_Trfase_ML2640-like"/>
</dbReference>
<name>A0A132PUX6_9MYCO</name>
<evidence type="ECO:0000256" key="6">
    <source>
        <dbReference type="RuleBase" id="RU362030"/>
    </source>
</evidence>
<dbReference type="STRING" id="59750.AWC31_33725"/>
<dbReference type="SUPFAM" id="SSF53335">
    <property type="entry name" value="S-adenosyl-L-methionine-dependent methyltransferases"/>
    <property type="match status" value="1"/>
</dbReference>
<protein>
    <recommendedName>
        <fullName evidence="6">S-adenosyl-L-methionine-dependent methyltransferase</fullName>
        <ecNumber evidence="6">2.1.1.-</ecNumber>
    </recommendedName>
</protein>
<dbReference type="InterPro" id="IPR029063">
    <property type="entry name" value="SAM-dependent_MTases_sf"/>
</dbReference>
<dbReference type="EMBL" id="LGTW01000001">
    <property type="protein sequence ID" value="KWX25832.1"/>
    <property type="molecule type" value="Genomic_DNA"/>
</dbReference>
<comment type="caution">
    <text evidence="7">The sequence shown here is derived from an EMBL/GenBank/DDBJ whole genome shotgun (WGS) entry which is preliminary data.</text>
</comment>
<dbReference type="GO" id="GO:0008168">
    <property type="term" value="F:methyltransferase activity"/>
    <property type="evidence" value="ECO:0007669"/>
    <property type="project" value="UniProtKB-UniRule"/>
</dbReference>
<evidence type="ECO:0000256" key="3">
    <source>
        <dbReference type="ARBA" id="ARBA00022603"/>
    </source>
</evidence>
<dbReference type="InterPro" id="IPR007213">
    <property type="entry name" value="Ppm1/Ppm2/Tcmp"/>
</dbReference>
<dbReference type="EC" id="2.1.1.-" evidence="6"/>
<evidence type="ECO:0000256" key="5">
    <source>
        <dbReference type="ARBA" id="ARBA00022691"/>
    </source>
</evidence>
<dbReference type="GO" id="GO:0032259">
    <property type="term" value="P:methylation"/>
    <property type="evidence" value="ECO:0007669"/>
    <property type="project" value="UniProtKB-KW"/>
</dbReference>
<evidence type="ECO:0000313" key="8">
    <source>
        <dbReference type="Proteomes" id="UP000070612"/>
    </source>
</evidence>
<keyword evidence="5 6" id="KW-0949">S-adenosyl-L-methionine</keyword>
<reference evidence="7 8" key="1">
    <citation type="submission" date="2015-07" db="EMBL/GenBank/DDBJ databases">
        <title>A draft genome sequence of Mycobacterium wolinskyi.</title>
        <authorList>
            <person name="de Man T.J."/>
            <person name="Perry K.A."/>
            <person name="Coulliette A.D."/>
            <person name="Jensen B."/>
            <person name="Toney N.C."/>
            <person name="Limbago B.M."/>
            <person name="Noble-Wang J."/>
        </authorList>
    </citation>
    <scope>NUCLEOTIDE SEQUENCE [LARGE SCALE GENOMIC DNA]</scope>
    <source>
        <strain evidence="7 8">CDC_01</strain>
    </source>
</reference>
<dbReference type="PANTHER" id="PTHR43619:SF2">
    <property type="entry name" value="S-ADENOSYL-L-METHIONINE-DEPENDENT METHYLTRANSFERASES SUPERFAMILY PROTEIN"/>
    <property type="match status" value="1"/>
</dbReference>
<dbReference type="PATRIC" id="fig|59750.3.peg.126"/>
<keyword evidence="3 6" id="KW-0489">Methyltransferase</keyword>
<proteinExistence type="inferred from homology"/>
<evidence type="ECO:0000256" key="4">
    <source>
        <dbReference type="ARBA" id="ARBA00022679"/>
    </source>
</evidence>
<dbReference type="NCBIfam" id="TIGR00027">
    <property type="entry name" value="mthyl_TIGR00027"/>
    <property type="match status" value="1"/>
</dbReference>
<sequence>MHVNNPAAQTALGPMIVVAADQYEPAPLVHDPWAHRLLPWSGRIAAGATRWPAVRRYLMKATEEKLSGGWASFLCRKRYLDDQLLATIPQGIEAVVILGAGYDTRAYRLPQLADIPVCEVDLPANVARKSSALQRCFGRTPHNVTLLPTDFETSDLTTRLADAGFTHRQRIFYIWEAVTQYLSEAAVRSTMEHLAGAAPGSALGFTYVRQDFLDGRQMYGAQKAYDDFVVKQRLWKFGMDPRGVSAFLAEYGWHEREQVGPEEYAARYLTPNGRTMTASAIERAVYAERR</sequence>
<evidence type="ECO:0000256" key="1">
    <source>
        <dbReference type="ARBA" id="ARBA00003907"/>
    </source>
</evidence>
<evidence type="ECO:0000313" key="7">
    <source>
        <dbReference type="EMBL" id="KWX25832.1"/>
    </source>
</evidence>
<accession>A0A132PUX6</accession>
<dbReference type="Pfam" id="PF04072">
    <property type="entry name" value="LCM"/>
    <property type="match status" value="1"/>
</dbReference>
<gene>
    <name evidence="7" type="ORF">AFM11_00615</name>
</gene>